<keyword evidence="2" id="KW-1185">Reference proteome</keyword>
<reference evidence="1" key="1">
    <citation type="submission" date="2023-04" db="EMBL/GenBank/DDBJ databases">
        <title>Phytophthora lilii NBRC 32176.</title>
        <authorList>
            <person name="Ichikawa N."/>
            <person name="Sato H."/>
            <person name="Tonouchi N."/>
        </authorList>
    </citation>
    <scope>NUCLEOTIDE SEQUENCE</scope>
    <source>
        <strain evidence="1">NBRC 32176</strain>
    </source>
</reference>
<accession>A0A9W6X3J2</accession>
<dbReference type="EMBL" id="BSXW01000795">
    <property type="protein sequence ID" value="GMF29747.1"/>
    <property type="molecule type" value="Genomic_DNA"/>
</dbReference>
<sequence length="73" mass="8175">MPVLAAKNAEELFETHLRFAAEFWTAFAGYEPTEIVNADETSLFFDMPPQLSWVAEGLLKSKISRSIQGGQQL</sequence>
<protein>
    <submittedName>
        <fullName evidence="1">Unnamed protein product</fullName>
    </submittedName>
</protein>
<name>A0A9W6X3J2_9STRA</name>
<organism evidence="1 2">
    <name type="scientific">Phytophthora lilii</name>
    <dbReference type="NCBI Taxonomy" id="2077276"/>
    <lineage>
        <taxon>Eukaryota</taxon>
        <taxon>Sar</taxon>
        <taxon>Stramenopiles</taxon>
        <taxon>Oomycota</taxon>
        <taxon>Peronosporomycetes</taxon>
        <taxon>Peronosporales</taxon>
        <taxon>Peronosporaceae</taxon>
        <taxon>Phytophthora</taxon>
    </lineage>
</organism>
<dbReference type="OrthoDB" id="127169at2759"/>
<evidence type="ECO:0000313" key="1">
    <source>
        <dbReference type="EMBL" id="GMF29747.1"/>
    </source>
</evidence>
<gene>
    <name evidence="1" type="ORF">Plil01_001265000</name>
</gene>
<dbReference type="AlphaFoldDB" id="A0A9W6X3J2"/>
<dbReference type="Proteomes" id="UP001165083">
    <property type="component" value="Unassembled WGS sequence"/>
</dbReference>
<comment type="caution">
    <text evidence="1">The sequence shown here is derived from an EMBL/GenBank/DDBJ whole genome shotgun (WGS) entry which is preliminary data.</text>
</comment>
<proteinExistence type="predicted"/>
<evidence type="ECO:0000313" key="2">
    <source>
        <dbReference type="Proteomes" id="UP001165083"/>
    </source>
</evidence>